<keyword evidence="1" id="KW-0805">Transcription regulation</keyword>
<protein>
    <submittedName>
        <fullName evidence="6">TetR/AcrR family transcriptional regulator</fullName>
    </submittedName>
</protein>
<dbReference type="SUPFAM" id="SSF48498">
    <property type="entry name" value="Tetracyclin repressor-like, C-terminal domain"/>
    <property type="match status" value="1"/>
</dbReference>
<evidence type="ECO:0000313" key="6">
    <source>
        <dbReference type="EMBL" id="MFF0545931.1"/>
    </source>
</evidence>
<dbReference type="PROSITE" id="PS50977">
    <property type="entry name" value="HTH_TETR_2"/>
    <property type="match status" value="1"/>
</dbReference>
<feature type="domain" description="HTH tetR-type" evidence="5">
    <location>
        <begin position="18"/>
        <end position="77"/>
    </location>
</feature>
<accession>A0ABW6PU24</accession>
<name>A0ABW6PU24_9NOCA</name>
<keyword evidence="2 4" id="KW-0238">DNA-binding</keyword>
<dbReference type="Proteomes" id="UP001601444">
    <property type="component" value="Unassembled WGS sequence"/>
</dbReference>
<dbReference type="InterPro" id="IPR001647">
    <property type="entry name" value="HTH_TetR"/>
</dbReference>
<evidence type="ECO:0000259" key="5">
    <source>
        <dbReference type="PROSITE" id="PS50977"/>
    </source>
</evidence>
<sequence>MTVERTDGRASRWDSHRADRRDRILTVALQAVQTQGAEVGVQEIADLAEVPRSVVYRLFKDRQDLDEQVRRRIIDDLLGVLTPTLNPEGTIAESIARAVDAYVGWIAENPRLHYFLGAGSTGQPRSNSPIVSGTKIAIGNRVKEVVETALRTQGAPVTIAEPMAFGLTGFVDGVVNRWLSRSMQPMDATELSSYLQETIWQVMDGGLRKAGVVINPMSPIADLLSEPAEGGPQAATGSATA</sequence>
<organism evidence="6 7">
    <name type="scientific">Nocardia thailandica</name>
    <dbReference type="NCBI Taxonomy" id="257275"/>
    <lineage>
        <taxon>Bacteria</taxon>
        <taxon>Bacillati</taxon>
        <taxon>Actinomycetota</taxon>
        <taxon>Actinomycetes</taxon>
        <taxon>Mycobacteriales</taxon>
        <taxon>Nocardiaceae</taxon>
        <taxon>Nocardia</taxon>
    </lineage>
</organism>
<dbReference type="InterPro" id="IPR036271">
    <property type="entry name" value="Tet_transcr_reg_TetR-rel_C_sf"/>
</dbReference>
<dbReference type="EMBL" id="JBIAMX010000017">
    <property type="protein sequence ID" value="MFF0545931.1"/>
    <property type="molecule type" value="Genomic_DNA"/>
</dbReference>
<evidence type="ECO:0000256" key="3">
    <source>
        <dbReference type="ARBA" id="ARBA00023163"/>
    </source>
</evidence>
<dbReference type="InterPro" id="IPR050109">
    <property type="entry name" value="HTH-type_TetR-like_transc_reg"/>
</dbReference>
<comment type="caution">
    <text evidence="6">The sequence shown here is derived from an EMBL/GenBank/DDBJ whole genome shotgun (WGS) entry which is preliminary data.</text>
</comment>
<dbReference type="Gene3D" id="1.10.357.10">
    <property type="entry name" value="Tetracycline Repressor, domain 2"/>
    <property type="match status" value="1"/>
</dbReference>
<proteinExistence type="predicted"/>
<evidence type="ECO:0000256" key="4">
    <source>
        <dbReference type="PROSITE-ProRule" id="PRU00335"/>
    </source>
</evidence>
<keyword evidence="7" id="KW-1185">Reference proteome</keyword>
<dbReference type="RefSeq" id="WP_052313504.1">
    <property type="nucleotide sequence ID" value="NZ_JBIAMX010000017.1"/>
</dbReference>
<evidence type="ECO:0000256" key="1">
    <source>
        <dbReference type="ARBA" id="ARBA00023015"/>
    </source>
</evidence>
<evidence type="ECO:0000313" key="7">
    <source>
        <dbReference type="Proteomes" id="UP001601444"/>
    </source>
</evidence>
<dbReference type="SUPFAM" id="SSF46689">
    <property type="entry name" value="Homeodomain-like"/>
    <property type="match status" value="1"/>
</dbReference>
<feature type="DNA-binding region" description="H-T-H motif" evidence="4">
    <location>
        <begin position="40"/>
        <end position="59"/>
    </location>
</feature>
<dbReference type="PANTHER" id="PTHR30055">
    <property type="entry name" value="HTH-TYPE TRANSCRIPTIONAL REGULATOR RUTR"/>
    <property type="match status" value="1"/>
</dbReference>
<reference evidence="6 7" key="1">
    <citation type="submission" date="2024-10" db="EMBL/GenBank/DDBJ databases">
        <title>The Natural Products Discovery Center: Release of the First 8490 Sequenced Strains for Exploring Actinobacteria Biosynthetic Diversity.</title>
        <authorList>
            <person name="Kalkreuter E."/>
            <person name="Kautsar S.A."/>
            <person name="Yang D."/>
            <person name="Bader C.D."/>
            <person name="Teijaro C.N."/>
            <person name="Fluegel L."/>
            <person name="Davis C.M."/>
            <person name="Simpson J.R."/>
            <person name="Lauterbach L."/>
            <person name="Steele A.D."/>
            <person name="Gui C."/>
            <person name="Meng S."/>
            <person name="Li G."/>
            <person name="Viehrig K."/>
            <person name="Ye F."/>
            <person name="Su P."/>
            <person name="Kiefer A.F."/>
            <person name="Nichols A."/>
            <person name="Cepeda A.J."/>
            <person name="Yan W."/>
            <person name="Fan B."/>
            <person name="Jiang Y."/>
            <person name="Adhikari A."/>
            <person name="Zheng C.-J."/>
            <person name="Schuster L."/>
            <person name="Cowan T.M."/>
            <person name="Smanski M.J."/>
            <person name="Chevrette M.G."/>
            <person name="De Carvalho L.P.S."/>
            <person name="Shen B."/>
        </authorList>
    </citation>
    <scope>NUCLEOTIDE SEQUENCE [LARGE SCALE GENOMIC DNA]</scope>
    <source>
        <strain evidence="6 7">NPDC004045</strain>
    </source>
</reference>
<keyword evidence="3" id="KW-0804">Transcription</keyword>
<evidence type="ECO:0000256" key="2">
    <source>
        <dbReference type="ARBA" id="ARBA00023125"/>
    </source>
</evidence>
<dbReference type="InterPro" id="IPR009057">
    <property type="entry name" value="Homeodomain-like_sf"/>
</dbReference>
<dbReference type="PANTHER" id="PTHR30055:SF234">
    <property type="entry name" value="HTH-TYPE TRANSCRIPTIONAL REGULATOR BETI"/>
    <property type="match status" value="1"/>
</dbReference>
<gene>
    <name evidence="6" type="ORF">ACFYTF_24125</name>
</gene>